<dbReference type="Proteomes" id="UP001307849">
    <property type="component" value="Unassembled WGS sequence"/>
</dbReference>
<feature type="domain" description="Protein N-terminal glutamine amidohydrolase alpha beta roll" evidence="9">
    <location>
        <begin position="14"/>
        <end position="217"/>
    </location>
</feature>
<comment type="similarity">
    <text evidence="1 8">Belongs to the NTAQ1 family.</text>
</comment>
<dbReference type="GO" id="GO:0008418">
    <property type="term" value="F:protein-N-terminal asparagine amidohydrolase activity"/>
    <property type="evidence" value="ECO:0007669"/>
    <property type="project" value="UniProtKB-UniRule"/>
</dbReference>
<dbReference type="InterPro" id="IPR037132">
    <property type="entry name" value="N_Gln_amidohydro_ab_roll_sf"/>
</dbReference>
<dbReference type="AlphaFoldDB" id="A0AAN8NIA5"/>
<evidence type="ECO:0000259" key="9">
    <source>
        <dbReference type="Pfam" id="PF09764"/>
    </source>
</evidence>
<evidence type="ECO:0000256" key="4">
    <source>
        <dbReference type="ARBA" id="ARBA00021247"/>
    </source>
</evidence>
<comment type="catalytic activity">
    <reaction evidence="7 8">
        <text>N-terminal L-glutaminyl-[protein] + H2O = N-terminal L-glutamyl-[protein] + NH4(+)</text>
        <dbReference type="Rhea" id="RHEA:50680"/>
        <dbReference type="Rhea" id="RHEA-COMP:12668"/>
        <dbReference type="Rhea" id="RHEA-COMP:12777"/>
        <dbReference type="ChEBI" id="CHEBI:15377"/>
        <dbReference type="ChEBI" id="CHEBI:28938"/>
        <dbReference type="ChEBI" id="CHEBI:64721"/>
        <dbReference type="ChEBI" id="CHEBI:64722"/>
        <dbReference type="EC" id="3.5.1.122"/>
    </reaction>
</comment>
<dbReference type="GO" id="GO:0005829">
    <property type="term" value="C:cytosol"/>
    <property type="evidence" value="ECO:0007669"/>
    <property type="project" value="TreeGrafter"/>
</dbReference>
<reference evidence="10 11" key="1">
    <citation type="submission" date="2019-10" db="EMBL/GenBank/DDBJ databases">
        <authorList>
            <person name="Palmer J.M."/>
        </authorList>
    </citation>
    <scope>NUCLEOTIDE SEQUENCE [LARGE SCALE GENOMIC DNA]</scope>
    <source>
        <strain evidence="10 11">TWF506</strain>
    </source>
</reference>
<keyword evidence="11" id="KW-1185">Reference proteome</keyword>
<gene>
    <name evidence="10" type="primary">WDYHV1</name>
    <name evidence="10" type="ORF">TWF506_002392</name>
</gene>
<comment type="function">
    <text evidence="8">Mediates the side-chain deamidation of N-terminal glutamine residues to glutamate, an important step in N-end rule pathway of protein degradation. Conversion of the resulting N-terminal glutamine to glutamate renders the protein susceptible to arginylation, polyubiquitination and degradation as specified by the N-end rule. Does not act on substrates with internal or C-terminal glutamine and does not act on non-glutamine residues in any position.</text>
</comment>
<sequence>MEFLQLPPRETLPYTSCYCEENIYKLIETHITSTSLKHYTVIFLSNSSKCIPVFSQKIQRHPNNPTIWDYHVILAYHPNHSLEELLQQSKIREEVEEQAFEPAITKSYIYDLDTTIPTFPCPFPTYFAQTFSPPPSSAFEDPLDRVLLQMALSRNIYNRYFRLVPANDYLDHFRSGRDHMKDNEGYWRAEPPVWDVIMGAKATADSFDDYIDFGECESRAEALEDGREYLGIIVGEERLWEVFGGGTRPDVELLDIMTRTVPEELSGEEASATDNSSLVPEVSEASVPLVGVSSLQEPSILG</sequence>
<evidence type="ECO:0000256" key="2">
    <source>
        <dbReference type="ARBA" id="ARBA00011245"/>
    </source>
</evidence>
<keyword evidence="5 8" id="KW-0378">Hydrolase</keyword>
<dbReference type="PANTHER" id="PTHR13035:SF0">
    <property type="entry name" value="PROTEIN N-TERMINAL GLUTAMINE AMIDOHYDROLASE"/>
    <property type="match status" value="1"/>
</dbReference>
<dbReference type="InterPro" id="IPR039733">
    <property type="entry name" value="NTAQ1"/>
</dbReference>
<evidence type="ECO:0000313" key="11">
    <source>
        <dbReference type="Proteomes" id="UP001307849"/>
    </source>
</evidence>
<protein>
    <recommendedName>
        <fullName evidence="4 8">Protein N-terminal glutamine amidohydrolase</fullName>
        <ecNumber evidence="3 8">3.5.1.122</ecNumber>
    </recommendedName>
    <alternativeName>
        <fullName evidence="6 8">Protein NH2-terminal glutamine deamidase</fullName>
    </alternativeName>
</protein>
<evidence type="ECO:0000256" key="7">
    <source>
        <dbReference type="ARBA" id="ARBA00048768"/>
    </source>
</evidence>
<dbReference type="GO" id="GO:0005634">
    <property type="term" value="C:nucleus"/>
    <property type="evidence" value="ECO:0007669"/>
    <property type="project" value="TreeGrafter"/>
</dbReference>
<dbReference type="PANTHER" id="PTHR13035">
    <property type="entry name" value="PROTEIN N-TERMINAL GLUTAMINE AMIDOHYDROLASE"/>
    <property type="match status" value="1"/>
</dbReference>
<evidence type="ECO:0000256" key="1">
    <source>
        <dbReference type="ARBA" id="ARBA00008985"/>
    </source>
</evidence>
<dbReference type="EMBL" id="JAVHJM010000010">
    <property type="protein sequence ID" value="KAK6504185.1"/>
    <property type="molecule type" value="Genomic_DNA"/>
</dbReference>
<name>A0AAN8NIA5_9PEZI</name>
<proteinExistence type="inferred from homology"/>
<evidence type="ECO:0000256" key="8">
    <source>
        <dbReference type="RuleBase" id="RU367082"/>
    </source>
</evidence>
<evidence type="ECO:0000313" key="10">
    <source>
        <dbReference type="EMBL" id="KAK6504185.1"/>
    </source>
</evidence>
<evidence type="ECO:0000256" key="6">
    <source>
        <dbReference type="ARBA" id="ARBA00029677"/>
    </source>
</evidence>
<accession>A0AAN8NIA5</accession>
<dbReference type="GO" id="GO:0070773">
    <property type="term" value="F:protein-N-terminal glutamine amidohydrolase activity"/>
    <property type="evidence" value="ECO:0007669"/>
    <property type="project" value="UniProtKB-UniRule"/>
</dbReference>
<dbReference type="InterPro" id="IPR023128">
    <property type="entry name" value="Prot_N_Gln_amidohydro_ab_roll"/>
</dbReference>
<evidence type="ECO:0000256" key="3">
    <source>
        <dbReference type="ARBA" id="ARBA00012718"/>
    </source>
</evidence>
<dbReference type="EC" id="3.5.1.122" evidence="3 8"/>
<comment type="caution">
    <text evidence="10">The sequence shown here is derived from an EMBL/GenBank/DDBJ whole genome shotgun (WGS) entry which is preliminary data.</text>
</comment>
<comment type="subunit">
    <text evidence="2 8">Monomer.</text>
</comment>
<dbReference type="Pfam" id="PF09764">
    <property type="entry name" value="Nt_Gln_amidase"/>
    <property type="match status" value="1"/>
</dbReference>
<organism evidence="10 11">
    <name type="scientific">Arthrobotrys conoides</name>
    <dbReference type="NCBI Taxonomy" id="74498"/>
    <lineage>
        <taxon>Eukaryota</taxon>
        <taxon>Fungi</taxon>
        <taxon>Dikarya</taxon>
        <taxon>Ascomycota</taxon>
        <taxon>Pezizomycotina</taxon>
        <taxon>Orbiliomycetes</taxon>
        <taxon>Orbiliales</taxon>
        <taxon>Orbiliaceae</taxon>
        <taxon>Arthrobotrys</taxon>
    </lineage>
</organism>
<dbReference type="Gene3D" id="3.10.620.10">
    <property type="entry name" value="Protein N-terminal glutamine amidohydrolase, alpha beta roll"/>
    <property type="match status" value="1"/>
</dbReference>
<evidence type="ECO:0000256" key="5">
    <source>
        <dbReference type="ARBA" id="ARBA00022801"/>
    </source>
</evidence>